<dbReference type="Proteomes" id="UP000295748">
    <property type="component" value="Chromosome"/>
</dbReference>
<keyword evidence="2" id="KW-1185">Reference proteome</keyword>
<gene>
    <name evidence="1" type="ORF">E4K62_03000</name>
</gene>
<evidence type="ECO:0000313" key="2">
    <source>
        <dbReference type="Proteomes" id="UP000295748"/>
    </source>
</evidence>
<reference evidence="1 2" key="1">
    <citation type="submission" date="2019-03" db="EMBL/GenBank/DDBJ databases">
        <authorList>
            <person name="Dong K."/>
        </authorList>
    </citation>
    <scope>NUCLEOTIDE SEQUENCE [LARGE SCALE GENOMIC DNA]</scope>
    <source>
        <strain evidence="2">dk512</strain>
    </source>
</reference>
<dbReference type="EMBL" id="CP038266">
    <property type="protein sequence ID" value="QBR87757.1"/>
    <property type="molecule type" value="Genomic_DNA"/>
</dbReference>
<evidence type="ECO:0008006" key="3">
    <source>
        <dbReference type="Google" id="ProtNLM"/>
    </source>
</evidence>
<sequence length="451" mass="47200">MATPAAGAAHSRTGFSLRAGAVDVTPSRPGPLAGYEARRGAVSTGTNDPLHATLVVLGDEAERMAWLALDAIAVPAELARRLRDAVREGLADPDVFVVAAASHTHSAPRGWVGSIHPGHSGSIESDDVDELIGKVRALAADLAKTEPESVAGTWGSGNAVGLGANRLTPGGPHDDGVGVLALRSVATGALRAIVFDAAVHPTVYGAVNLRWSADWPGVARRVVSAAARAVNESAGQDDGAAVVLFLQGAAGDVSARFTRRGADSREVARLGTIAAAAVIETIAHDGHELNGPMRRLSRVIELARRPLPSIEVAERELAQAAADHAELADMPPLDPRVRLSQSRVDGALVQRGLVAAAPDDVIRFPISVLAIGDVAWVHVPVELFTSIGGRIRSGSPFPVTRVVGYADDYLGYMVDEAAFEAGTYEALSSYFLPDAADRLVDEVRQMMKEIR</sequence>
<dbReference type="RefSeq" id="WP_135063421.1">
    <property type="nucleotide sequence ID" value="NZ_CP038266.1"/>
</dbReference>
<protein>
    <recommendedName>
        <fullName evidence="3">Neutral/alkaline non-lysosomal ceramidase N-terminal domain-containing protein</fullName>
    </recommendedName>
</protein>
<name>A0ABX5SRB3_9MICO</name>
<accession>A0ABX5SRB3</accession>
<evidence type="ECO:0000313" key="1">
    <source>
        <dbReference type="EMBL" id="QBR87757.1"/>
    </source>
</evidence>
<proteinExistence type="predicted"/>
<organism evidence="1 2">
    <name type="scientific">Microbacterium wangchenii</name>
    <dbReference type="NCBI Taxonomy" id="2541726"/>
    <lineage>
        <taxon>Bacteria</taxon>
        <taxon>Bacillati</taxon>
        <taxon>Actinomycetota</taxon>
        <taxon>Actinomycetes</taxon>
        <taxon>Micrococcales</taxon>
        <taxon>Microbacteriaceae</taxon>
        <taxon>Microbacterium</taxon>
    </lineage>
</organism>